<dbReference type="PROSITE" id="PS50850">
    <property type="entry name" value="MFS"/>
    <property type="match status" value="1"/>
</dbReference>
<evidence type="ECO:0000259" key="10">
    <source>
        <dbReference type="PROSITE" id="PS50850"/>
    </source>
</evidence>
<dbReference type="InterPro" id="IPR011701">
    <property type="entry name" value="MFS"/>
</dbReference>
<dbReference type="CDD" id="cd17320">
    <property type="entry name" value="MFS_MdfA_MDR_like"/>
    <property type="match status" value="1"/>
</dbReference>
<accession>A0A0F9WYR0</accession>
<proteinExistence type="inferred from homology"/>
<dbReference type="InterPro" id="IPR004812">
    <property type="entry name" value="Efflux_drug-R_Bcr/CmlA"/>
</dbReference>
<feature type="transmembrane region" description="Helical" evidence="9">
    <location>
        <begin position="236"/>
        <end position="266"/>
    </location>
</feature>
<dbReference type="GO" id="GO:0042910">
    <property type="term" value="F:xenobiotic transmembrane transporter activity"/>
    <property type="evidence" value="ECO:0007669"/>
    <property type="project" value="InterPro"/>
</dbReference>
<organism evidence="11">
    <name type="scientific">marine sediment metagenome</name>
    <dbReference type="NCBI Taxonomy" id="412755"/>
    <lineage>
        <taxon>unclassified sequences</taxon>
        <taxon>metagenomes</taxon>
        <taxon>ecological metagenomes</taxon>
    </lineage>
</organism>
<feature type="compositionally biased region" description="Polar residues" evidence="8">
    <location>
        <begin position="1"/>
        <end position="15"/>
    </location>
</feature>
<dbReference type="InterPro" id="IPR036259">
    <property type="entry name" value="MFS_trans_sf"/>
</dbReference>
<feature type="transmembrane region" description="Helical" evidence="9">
    <location>
        <begin position="127"/>
        <end position="147"/>
    </location>
</feature>
<feature type="transmembrane region" description="Helical" evidence="9">
    <location>
        <begin position="393"/>
        <end position="414"/>
    </location>
</feature>
<feature type="transmembrane region" description="Helical" evidence="9">
    <location>
        <begin position="363"/>
        <end position="387"/>
    </location>
</feature>
<feature type="domain" description="Major facilitator superfamily (MFS) profile" evidence="10">
    <location>
        <begin position="36"/>
        <end position="421"/>
    </location>
</feature>
<feature type="transmembrane region" description="Helical" evidence="9">
    <location>
        <begin position="70"/>
        <end position="90"/>
    </location>
</feature>
<feature type="transmembrane region" description="Helical" evidence="9">
    <location>
        <begin position="331"/>
        <end position="351"/>
    </location>
</feature>
<dbReference type="SUPFAM" id="SSF103473">
    <property type="entry name" value="MFS general substrate transporter"/>
    <property type="match status" value="1"/>
</dbReference>
<dbReference type="AlphaFoldDB" id="A0A0F9WYR0"/>
<evidence type="ECO:0000256" key="7">
    <source>
        <dbReference type="ARBA" id="ARBA00023136"/>
    </source>
</evidence>
<dbReference type="PROSITE" id="PS00216">
    <property type="entry name" value="SUGAR_TRANSPORT_1"/>
    <property type="match status" value="1"/>
</dbReference>
<keyword evidence="3" id="KW-0813">Transport</keyword>
<evidence type="ECO:0000256" key="1">
    <source>
        <dbReference type="ARBA" id="ARBA00004651"/>
    </source>
</evidence>
<dbReference type="InterPro" id="IPR001958">
    <property type="entry name" value="Tet-R_TetA/multi-R_MdtG-like"/>
</dbReference>
<dbReference type="PANTHER" id="PTHR43124">
    <property type="entry name" value="PURINE EFFLUX PUMP PBUE"/>
    <property type="match status" value="1"/>
</dbReference>
<comment type="subcellular location">
    <subcellularLocation>
        <location evidence="1">Cell membrane</location>
        <topology evidence="1">Multi-pass membrane protein</topology>
    </subcellularLocation>
</comment>
<evidence type="ECO:0000313" key="11">
    <source>
        <dbReference type="EMBL" id="KKN91601.1"/>
    </source>
</evidence>
<feature type="transmembrane region" description="Helical" evidence="9">
    <location>
        <begin position="190"/>
        <end position="209"/>
    </location>
</feature>
<feature type="transmembrane region" description="Helical" evidence="9">
    <location>
        <begin position="302"/>
        <end position="325"/>
    </location>
</feature>
<dbReference type="Pfam" id="PF07690">
    <property type="entry name" value="MFS_1"/>
    <property type="match status" value="1"/>
</dbReference>
<dbReference type="InterPro" id="IPR005829">
    <property type="entry name" value="Sugar_transporter_CS"/>
</dbReference>
<dbReference type="InterPro" id="IPR020846">
    <property type="entry name" value="MFS_dom"/>
</dbReference>
<evidence type="ECO:0000256" key="3">
    <source>
        <dbReference type="ARBA" id="ARBA00022448"/>
    </source>
</evidence>
<evidence type="ECO:0000256" key="2">
    <source>
        <dbReference type="ARBA" id="ARBA00006236"/>
    </source>
</evidence>
<dbReference type="GO" id="GO:0005886">
    <property type="term" value="C:plasma membrane"/>
    <property type="evidence" value="ECO:0007669"/>
    <property type="project" value="UniProtKB-SubCell"/>
</dbReference>
<dbReference type="InterPro" id="IPR050189">
    <property type="entry name" value="MFS_Efflux_Transporters"/>
</dbReference>
<reference evidence="11" key="1">
    <citation type="journal article" date="2015" name="Nature">
        <title>Complex archaea that bridge the gap between prokaryotes and eukaryotes.</title>
        <authorList>
            <person name="Spang A."/>
            <person name="Saw J.H."/>
            <person name="Jorgensen S.L."/>
            <person name="Zaremba-Niedzwiedzka K."/>
            <person name="Martijn J."/>
            <person name="Lind A.E."/>
            <person name="van Eijk R."/>
            <person name="Schleper C."/>
            <person name="Guy L."/>
            <person name="Ettema T.J."/>
        </authorList>
    </citation>
    <scope>NUCLEOTIDE SEQUENCE</scope>
</reference>
<evidence type="ECO:0000256" key="4">
    <source>
        <dbReference type="ARBA" id="ARBA00022475"/>
    </source>
</evidence>
<dbReference type="EMBL" id="LAZR01000102">
    <property type="protein sequence ID" value="KKN91601.1"/>
    <property type="molecule type" value="Genomic_DNA"/>
</dbReference>
<dbReference type="PRINTS" id="PR01035">
    <property type="entry name" value="TCRTETA"/>
</dbReference>
<name>A0A0F9WYR0_9ZZZZ</name>
<dbReference type="NCBIfam" id="TIGR00710">
    <property type="entry name" value="efflux_Bcr_CflA"/>
    <property type="match status" value="1"/>
</dbReference>
<keyword evidence="6 9" id="KW-1133">Transmembrane helix</keyword>
<dbReference type="GO" id="GO:1990961">
    <property type="term" value="P:xenobiotic detoxification by transmembrane export across the plasma membrane"/>
    <property type="evidence" value="ECO:0007669"/>
    <property type="project" value="InterPro"/>
</dbReference>
<protein>
    <recommendedName>
        <fullName evidence="10">Major facilitator superfamily (MFS) profile domain-containing protein</fullName>
    </recommendedName>
</protein>
<feature type="transmembrane region" description="Helical" evidence="9">
    <location>
        <begin position="159"/>
        <end position="178"/>
    </location>
</feature>
<keyword evidence="7 9" id="KW-0472">Membrane</keyword>
<comment type="caution">
    <text evidence="11">The sequence shown here is derived from an EMBL/GenBank/DDBJ whole genome shotgun (WGS) entry which is preliminary data.</text>
</comment>
<evidence type="ECO:0000256" key="9">
    <source>
        <dbReference type="SAM" id="Phobius"/>
    </source>
</evidence>
<feature type="transmembrane region" description="Helical" evidence="9">
    <location>
        <begin position="102"/>
        <end position="121"/>
    </location>
</feature>
<feature type="region of interest" description="Disordered" evidence="8">
    <location>
        <begin position="1"/>
        <end position="20"/>
    </location>
</feature>
<sequence>MSKQPLPTILPSSPATAREEDSLGATIPAMVARRPMLATLMIASALSPLAINIFIPSMTSIARDLHADGATVGLGLSLYLVATALIQLIAGPLSDRFGRRPVILGGMVLFLIGTVLCLMAQDVSLFLVGRVVQAASATGIALSRAIVRDVYSRERAAAMIGYVTMGLAVAPMIGPAIGGAMDTALGWRSVFWLLAAMGVLTLALLAFDLSETNREKGKPVFSQFQTYGELVRSGAFWIYVGTSSLTSAVFFAFLGGAPFVAVTILGMTPAGYGLWFVLSAAGYMIGNFGTARLSERLGIKNLMVVGAALTVAATAISLALIGGGFLSPLTLFGPMLLVGVGNGLALPSATAGGVSVRPEAAGAAAGLLGACQIGLGAISSILAAILATGPSGAVGLLLLMTAFGAAGVVCALSANRVRPVS</sequence>
<feature type="transmembrane region" description="Helical" evidence="9">
    <location>
        <begin position="272"/>
        <end position="290"/>
    </location>
</feature>
<comment type="similarity">
    <text evidence="2">Belongs to the major facilitator superfamily. Bcr/CmlA family.</text>
</comment>
<keyword evidence="5 9" id="KW-0812">Transmembrane</keyword>
<gene>
    <name evidence="11" type="ORF">LCGC14_0217100</name>
</gene>
<evidence type="ECO:0000256" key="5">
    <source>
        <dbReference type="ARBA" id="ARBA00022692"/>
    </source>
</evidence>
<dbReference type="Gene3D" id="1.20.1720.10">
    <property type="entry name" value="Multidrug resistance protein D"/>
    <property type="match status" value="1"/>
</dbReference>
<evidence type="ECO:0000256" key="8">
    <source>
        <dbReference type="SAM" id="MobiDB-lite"/>
    </source>
</evidence>
<keyword evidence="4" id="KW-1003">Cell membrane</keyword>
<feature type="transmembrane region" description="Helical" evidence="9">
    <location>
        <begin position="37"/>
        <end position="58"/>
    </location>
</feature>
<evidence type="ECO:0000256" key="6">
    <source>
        <dbReference type="ARBA" id="ARBA00022989"/>
    </source>
</evidence>
<dbReference type="PANTHER" id="PTHR43124:SF3">
    <property type="entry name" value="CHLORAMPHENICOL EFFLUX PUMP RV0191"/>
    <property type="match status" value="1"/>
</dbReference>